<dbReference type="SUPFAM" id="SSF54919">
    <property type="entry name" value="Nucleoside diphosphate kinase, NDK"/>
    <property type="match status" value="2"/>
</dbReference>
<comment type="subcellular location">
    <subcellularLocation>
        <location evidence="1">Cytoplasm</location>
        <location evidence="1">Cytoskeleton</location>
        <location evidence="1">Cilium axoneme</location>
    </subcellularLocation>
</comment>
<protein>
    <submittedName>
        <fullName evidence="9">Nucleoside diphosphate kinase 7-like</fullName>
    </submittedName>
</protein>
<dbReference type="SMART" id="SM00676">
    <property type="entry name" value="DM10"/>
    <property type="match status" value="1"/>
</dbReference>
<dbReference type="CDD" id="cd04412">
    <property type="entry name" value="NDPk7B"/>
    <property type="match status" value="1"/>
</dbReference>
<dbReference type="InterPro" id="IPR034907">
    <property type="entry name" value="NDK-like_dom"/>
</dbReference>
<keyword evidence="8" id="KW-1185">Reference proteome</keyword>
<comment type="caution">
    <text evidence="5">Lacks conserved residue(s) required for the propagation of feature annotation.</text>
</comment>
<dbReference type="PANTHER" id="PTHR43109">
    <property type="entry name" value="NUCLEOSIDE DIPHOSPHATE KINASE 7"/>
    <property type="match status" value="1"/>
</dbReference>
<sequence length="381" mass="42918">MEGAYSDKYAFIGEWYDNQASLIRRFNVFYYPTDDTLEMFDLKSRKTFVKRVKVNGITLDSFYIGCTVYILGRLIKIVDFACENTRNKLQKDMQITFAMIKPMATKTAGKIVTHFQDHGLRVSKMKKARLSIEDINFIYRAQVTDPTFPFLLDHLTNQLVYGLELVGRDAVEVCLETLGVRDPLKAAPGTIRALYGIDPVRNCVHAASNREDAVFDIDYFFPPPPLRSTRLRLTATLSNCTLCIVKPHAVREGKLGLALEAIDEGGFEVTALNMCIVENINAAEFYEVYKGIVPEYKGMVEELASGACVAMEIVSKDKTLNTAVEFRKLVGPADPEVARLLRPHTLRAKLGKTKVQNAIHCSDLSEDGLLEVEYFFKILDL</sequence>
<accession>A0A7E5WF89</accession>
<dbReference type="PROSITE" id="PS51336">
    <property type="entry name" value="DM10"/>
    <property type="match status" value="1"/>
</dbReference>
<dbReference type="GO" id="GO:0004550">
    <property type="term" value="F:nucleoside diphosphate kinase activity"/>
    <property type="evidence" value="ECO:0007669"/>
    <property type="project" value="InterPro"/>
</dbReference>
<dbReference type="CTD" id="41174"/>
<dbReference type="InParanoid" id="A0A7E5WF89"/>
<dbReference type="PROSITE" id="PS51374">
    <property type="entry name" value="NDPK_LIKE"/>
    <property type="match status" value="2"/>
</dbReference>
<dbReference type="SMART" id="SM00562">
    <property type="entry name" value="NDK"/>
    <property type="match status" value="2"/>
</dbReference>
<dbReference type="GO" id="GO:0005813">
    <property type="term" value="C:centrosome"/>
    <property type="evidence" value="ECO:0007669"/>
    <property type="project" value="TreeGrafter"/>
</dbReference>
<evidence type="ECO:0000256" key="6">
    <source>
        <dbReference type="RuleBase" id="RU004011"/>
    </source>
</evidence>
<keyword evidence="2" id="KW-0963">Cytoplasm</keyword>
<evidence type="ECO:0000256" key="2">
    <source>
        <dbReference type="ARBA" id="ARBA00022490"/>
    </source>
</evidence>
<keyword evidence="4" id="KW-0966">Cell projection</keyword>
<dbReference type="KEGG" id="tnl:113501778"/>
<dbReference type="PANTHER" id="PTHR43109:SF2">
    <property type="entry name" value="NUCLEOSIDE DIPHOSPHATE KINASE 7"/>
    <property type="match status" value="1"/>
</dbReference>
<evidence type="ECO:0000256" key="5">
    <source>
        <dbReference type="PROSITE-ProRule" id="PRU00706"/>
    </source>
</evidence>
<evidence type="ECO:0000313" key="8">
    <source>
        <dbReference type="Proteomes" id="UP000322000"/>
    </source>
</evidence>
<keyword evidence="3" id="KW-0206">Cytoskeleton</keyword>
<proteinExistence type="inferred from homology"/>
<dbReference type="InterPro" id="IPR001564">
    <property type="entry name" value="Nucleoside_diP_kinase"/>
</dbReference>
<dbReference type="GO" id="GO:0006241">
    <property type="term" value="P:CTP biosynthetic process"/>
    <property type="evidence" value="ECO:0007669"/>
    <property type="project" value="InterPro"/>
</dbReference>
<dbReference type="FunFam" id="3.30.70.141:FF:000004">
    <property type="entry name" value="Nucleoside diphosphate kinase 7"/>
    <property type="match status" value="1"/>
</dbReference>
<dbReference type="GeneID" id="113501778"/>
<evidence type="ECO:0000256" key="1">
    <source>
        <dbReference type="ARBA" id="ARBA00004430"/>
    </source>
</evidence>
<name>A0A7E5WF89_TRINI</name>
<reference evidence="9" key="1">
    <citation type="submission" date="2025-08" db="UniProtKB">
        <authorList>
            <consortium name="RefSeq"/>
        </authorList>
    </citation>
    <scope>IDENTIFICATION</scope>
</reference>
<dbReference type="GO" id="GO:0005879">
    <property type="term" value="C:axonemal microtubule"/>
    <property type="evidence" value="ECO:0007669"/>
    <property type="project" value="TreeGrafter"/>
</dbReference>
<dbReference type="PRINTS" id="PR01243">
    <property type="entry name" value="NUCDPKINASE"/>
</dbReference>
<evidence type="ECO:0000313" key="9">
    <source>
        <dbReference type="RefSeq" id="XP_026738826.1"/>
    </source>
</evidence>
<feature type="domain" description="DM10" evidence="7">
    <location>
        <begin position="5"/>
        <end position="93"/>
    </location>
</feature>
<dbReference type="GO" id="GO:0006183">
    <property type="term" value="P:GTP biosynthetic process"/>
    <property type="evidence" value="ECO:0007669"/>
    <property type="project" value="InterPro"/>
</dbReference>
<dbReference type="InterPro" id="IPR036850">
    <property type="entry name" value="NDK-like_dom_sf"/>
</dbReference>
<dbReference type="Proteomes" id="UP000322000">
    <property type="component" value="Chromosome 16"/>
</dbReference>
<dbReference type="AlphaFoldDB" id="A0A7E5WF89"/>
<dbReference type="RefSeq" id="XP_026738826.1">
    <property type="nucleotide sequence ID" value="XM_026883025.1"/>
</dbReference>
<evidence type="ECO:0000256" key="4">
    <source>
        <dbReference type="ARBA" id="ARBA00023273"/>
    </source>
</evidence>
<dbReference type="InterPro" id="IPR037993">
    <property type="entry name" value="NDPk7B"/>
</dbReference>
<evidence type="ECO:0000259" key="7">
    <source>
        <dbReference type="PROSITE" id="PS51336"/>
    </source>
</evidence>
<gene>
    <name evidence="9" type="primary">LOC113501778</name>
</gene>
<comment type="similarity">
    <text evidence="5 6">Belongs to the NDK family.</text>
</comment>
<dbReference type="Gene3D" id="3.30.70.141">
    <property type="entry name" value="Nucleoside diphosphate kinase-like domain"/>
    <property type="match status" value="2"/>
</dbReference>
<dbReference type="OrthoDB" id="270127at2759"/>
<evidence type="ECO:0000256" key="3">
    <source>
        <dbReference type="ARBA" id="ARBA00023212"/>
    </source>
</evidence>
<dbReference type="GO" id="GO:0006228">
    <property type="term" value="P:UTP biosynthetic process"/>
    <property type="evidence" value="ECO:0007669"/>
    <property type="project" value="InterPro"/>
</dbReference>
<dbReference type="Pfam" id="PF00334">
    <property type="entry name" value="NDK"/>
    <property type="match status" value="2"/>
</dbReference>
<dbReference type="Gene3D" id="2.30.29.170">
    <property type="match status" value="1"/>
</dbReference>
<dbReference type="InterPro" id="IPR006602">
    <property type="entry name" value="DM10_dom"/>
</dbReference>
<dbReference type="FunCoup" id="A0A7E5WF89">
    <property type="interactions" value="588"/>
</dbReference>
<organism evidence="8 9">
    <name type="scientific">Trichoplusia ni</name>
    <name type="common">Cabbage looper</name>
    <dbReference type="NCBI Taxonomy" id="7111"/>
    <lineage>
        <taxon>Eukaryota</taxon>
        <taxon>Metazoa</taxon>
        <taxon>Ecdysozoa</taxon>
        <taxon>Arthropoda</taxon>
        <taxon>Hexapoda</taxon>
        <taxon>Insecta</taxon>
        <taxon>Pterygota</taxon>
        <taxon>Neoptera</taxon>
        <taxon>Endopterygota</taxon>
        <taxon>Lepidoptera</taxon>
        <taxon>Glossata</taxon>
        <taxon>Ditrysia</taxon>
        <taxon>Noctuoidea</taxon>
        <taxon>Noctuidae</taxon>
        <taxon>Plusiinae</taxon>
        <taxon>Trichoplusia</taxon>
    </lineage>
</organism>